<organism evidence="1 2">
    <name type="scientific">Trifolium pratense</name>
    <name type="common">Red clover</name>
    <dbReference type="NCBI Taxonomy" id="57577"/>
    <lineage>
        <taxon>Eukaryota</taxon>
        <taxon>Viridiplantae</taxon>
        <taxon>Streptophyta</taxon>
        <taxon>Embryophyta</taxon>
        <taxon>Tracheophyta</taxon>
        <taxon>Spermatophyta</taxon>
        <taxon>Magnoliopsida</taxon>
        <taxon>eudicotyledons</taxon>
        <taxon>Gunneridae</taxon>
        <taxon>Pentapetalae</taxon>
        <taxon>rosids</taxon>
        <taxon>fabids</taxon>
        <taxon>Fabales</taxon>
        <taxon>Fabaceae</taxon>
        <taxon>Papilionoideae</taxon>
        <taxon>50 kb inversion clade</taxon>
        <taxon>NPAAA clade</taxon>
        <taxon>Hologalegina</taxon>
        <taxon>IRL clade</taxon>
        <taxon>Trifolieae</taxon>
        <taxon>Trifolium</taxon>
    </lineage>
</organism>
<dbReference type="Proteomes" id="UP000236291">
    <property type="component" value="Unassembled WGS sequence"/>
</dbReference>
<comment type="caution">
    <text evidence="1">The sequence shown here is derived from an EMBL/GenBank/DDBJ whole genome shotgun (WGS) entry which is preliminary data.</text>
</comment>
<dbReference type="AlphaFoldDB" id="A0A2K3KRJ6"/>
<feature type="non-terminal residue" evidence="1">
    <location>
        <position position="49"/>
    </location>
</feature>
<evidence type="ECO:0000313" key="1">
    <source>
        <dbReference type="EMBL" id="PNX68902.1"/>
    </source>
</evidence>
<gene>
    <name evidence="1" type="ORF">L195_g064193</name>
</gene>
<evidence type="ECO:0000313" key="2">
    <source>
        <dbReference type="Proteomes" id="UP000236291"/>
    </source>
</evidence>
<proteinExistence type="predicted"/>
<protein>
    <submittedName>
        <fullName evidence="1">Uncharacterized protein</fullName>
    </submittedName>
</protein>
<dbReference type="ExpressionAtlas" id="A0A2K3KRJ6">
    <property type="expression patterns" value="baseline"/>
</dbReference>
<accession>A0A2K3KRJ6</accession>
<dbReference type="EMBL" id="ASHM01237078">
    <property type="protein sequence ID" value="PNX68902.1"/>
    <property type="molecule type" value="Genomic_DNA"/>
</dbReference>
<sequence length="49" mass="5453">MEGPSRKSLAFVAEVRRKTMGRVFVPFVDINDMMEEGQEDAGIPGEEPV</sequence>
<reference evidence="1 2" key="2">
    <citation type="journal article" date="2017" name="Front. Plant Sci.">
        <title>Gene Classification and Mining of Molecular Markers Useful in Red Clover (Trifolium pratense) Breeding.</title>
        <authorList>
            <person name="Istvanek J."/>
            <person name="Dluhosova J."/>
            <person name="Dluhos P."/>
            <person name="Patkova L."/>
            <person name="Nedelnik J."/>
            <person name="Repkova J."/>
        </authorList>
    </citation>
    <scope>NUCLEOTIDE SEQUENCE [LARGE SCALE GENOMIC DNA]</scope>
    <source>
        <strain evidence="2">cv. Tatra</strain>
        <tissue evidence="1">Young leaves</tissue>
    </source>
</reference>
<name>A0A2K3KRJ6_TRIPR</name>
<reference evidence="1 2" key="1">
    <citation type="journal article" date="2014" name="Am. J. Bot.">
        <title>Genome assembly and annotation for red clover (Trifolium pratense; Fabaceae).</title>
        <authorList>
            <person name="Istvanek J."/>
            <person name="Jaros M."/>
            <person name="Krenek A."/>
            <person name="Repkova J."/>
        </authorList>
    </citation>
    <scope>NUCLEOTIDE SEQUENCE [LARGE SCALE GENOMIC DNA]</scope>
    <source>
        <strain evidence="2">cv. Tatra</strain>
        <tissue evidence="1">Young leaves</tissue>
    </source>
</reference>